<organism evidence="4">
    <name type="scientific">bioreactor metagenome</name>
    <dbReference type="NCBI Taxonomy" id="1076179"/>
    <lineage>
        <taxon>unclassified sequences</taxon>
        <taxon>metagenomes</taxon>
        <taxon>ecological metagenomes</taxon>
    </lineage>
</organism>
<feature type="domain" description="Glycoside hydrolase family 5" evidence="3">
    <location>
        <begin position="17"/>
        <end position="118"/>
    </location>
</feature>
<evidence type="ECO:0000259" key="3">
    <source>
        <dbReference type="Pfam" id="PF00150"/>
    </source>
</evidence>
<reference evidence="4" key="1">
    <citation type="submission" date="2019-08" db="EMBL/GenBank/DDBJ databases">
        <authorList>
            <person name="Kucharzyk K."/>
            <person name="Murdoch R.W."/>
            <person name="Higgins S."/>
            <person name="Loffler F."/>
        </authorList>
    </citation>
    <scope>NUCLEOTIDE SEQUENCE</scope>
</reference>
<gene>
    <name evidence="4" type="ORF">SDC9_137173</name>
</gene>
<keyword evidence="2" id="KW-0326">Glycosidase</keyword>
<protein>
    <recommendedName>
        <fullName evidence="3">Glycoside hydrolase family 5 domain-containing protein</fullName>
    </recommendedName>
</protein>
<dbReference type="InterPro" id="IPR001547">
    <property type="entry name" value="Glyco_hydro_5"/>
</dbReference>
<name>A0A645DL96_9ZZZZ</name>
<dbReference type="EMBL" id="VSSQ01037382">
    <property type="protein sequence ID" value="MPM90057.1"/>
    <property type="molecule type" value="Genomic_DNA"/>
</dbReference>
<dbReference type="Pfam" id="PF00150">
    <property type="entry name" value="Cellulase"/>
    <property type="match status" value="1"/>
</dbReference>
<evidence type="ECO:0000313" key="4">
    <source>
        <dbReference type="EMBL" id="MPM90057.1"/>
    </source>
</evidence>
<comment type="caution">
    <text evidence="4">The sequence shown here is derived from an EMBL/GenBank/DDBJ whole genome shotgun (WGS) entry which is preliminary data.</text>
</comment>
<sequence>MIESNESDRPQSFRYLSPLRMDNIIYKVHMYMPVSYTHQRHQGGDAIIAYPGMIEGEQWDKAKIRETLQPVRDFQLRHNAKIYVGEFSAIIWAPGAEKYLADCIDLFEEYGWDWTYHAFREWDGWSLEHEGEGPGKIRKSGDNPRKRLLLEAFRKNRK</sequence>
<dbReference type="GO" id="GO:0004553">
    <property type="term" value="F:hydrolase activity, hydrolyzing O-glycosyl compounds"/>
    <property type="evidence" value="ECO:0007669"/>
    <property type="project" value="InterPro"/>
</dbReference>
<dbReference type="GO" id="GO:0000272">
    <property type="term" value="P:polysaccharide catabolic process"/>
    <property type="evidence" value="ECO:0007669"/>
    <property type="project" value="InterPro"/>
</dbReference>
<dbReference type="AlphaFoldDB" id="A0A645DL96"/>
<dbReference type="Gene3D" id="3.20.20.80">
    <property type="entry name" value="Glycosidases"/>
    <property type="match status" value="1"/>
</dbReference>
<accession>A0A645DL96</accession>
<evidence type="ECO:0000256" key="1">
    <source>
        <dbReference type="ARBA" id="ARBA00022801"/>
    </source>
</evidence>
<keyword evidence="1" id="KW-0378">Hydrolase</keyword>
<proteinExistence type="predicted"/>
<dbReference type="SUPFAM" id="SSF51445">
    <property type="entry name" value="(Trans)glycosidases"/>
    <property type="match status" value="1"/>
</dbReference>
<evidence type="ECO:0000256" key="2">
    <source>
        <dbReference type="ARBA" id="ARBA00023295"/>
    </source>
</evidence>
<dbReference type="InterPro" id="IPR017853">
    <property type="entry name" value="GH"/>
</dbReference>